<feature type="compositionally biased region" description="Basic and acidic residues" evidence="1">
    <location>
        <begin position="458"/>
        <end position="494"/>
    </location>
</feature>
<dbReference type="InterPro" id="IPR015378">
    <property type="entry name" value="Transposase-like_Mu_C"/>
</dbReference>
<dbReference type="GO" id="GO:0015074">
    <property type="term" value="P:DNA integration"/>
    <property type="evidence" value="ECO:0007669"/>
    <property type="project" value="InterPro"/>
</dbReference>
<evidence type="ECO:0000256" key="1">
    <source>
        <dbReference type="SAM" id="MobiDB-lite"/>
    </source>
</evidence>
<name>A0AA44ZSD1_PSEA5</name>
<organism evidence="3 4">
    <name type="scientific">Pseudonocardia alni</name>
    <name type="common">Amycolata alni</name>
    <dbReference type="NCBI Taxonomy" id="33907"/>
    <lineage>
        <taxon>Bacteria</taxon>
        <taxon>Bacillati</taxon>
        <taxon>Actinomycetota</taxon>
        <taxon>Actinomycetes</taxon>
        <taxon>Pseudonocardiales</taxon>
        <taxon>Pseudonocardiaceae</taxon>
        <taxon>Pseudonocardia</taxon>
    </lineage>
</organism>
<gene>
    <name evidence="3" type="ORF">ATL51_0153</name>
</gene>
<dbReference type="PANTHER" id="PTHR35004">
    <property type="entry name" value="TRANSPOSASE RV3428C-RELATED"/>
    <property type="match status" value="1"/>
</dbReference>
<feature type="region of interest" description="Disordered" evidence="1">
    <location>
        <begin position="421"/>
        <end position="546"/>
    </location>
</feature>
<evidence type="ECO:0000313" key="4">
    <source>
        <dbReference type="Proteomes" id="UP000232453"/>
    </source>
</evidence>
<evidence type="ECO:0000313" key="3">
    <source>
        <dbReference type="EMBL" id="PKB41192.1"/>
    </source>
</evidence>
<reference evidence="3 4" key="1">
    <citation type="submission" date="2017-11" db="EMBL/GenBank/DDBJ databases">
        <title>Sequencing the genomes of 1000 actinobacteria strains.</title>
        <authorList>
            <person name="Klenk H.-P."/>
        </authorList>
    </citation>
    <scope>NUCLEOTIDE SEQUENCE [LARGE SCALE GENOMIC DNA]</scope>
    <source>
        <strain evidence="3 4">DSM 44104</strain>
    </source>
</reference>
<feature type="compositionally biased region" description="Low complexity" evidence="1">
    <location>
        <begin position="504"/>
        <end position="523"/>
    </location>
</feature>
<evidence type="ECO:0000259" key="2">
    <source>
        <dbReference type="PROSITE" id="PS50994"/>
    </source>
</evidence>
<dbReference type="Proteomes" id="UP000232453">
    <property type="component" value="Unassembled WGS sequence"/>
</dbReference>
<dbReference type="AlphaFoldDB" id="A0AA44ZSD1"/>
<dbReference type="InterPro" id="IPR009004">
    <property type="entry name" value="Transposase_Mu_C"/>
</dbReference>
<dbReference type="PANTHER" id="PTHR35004:SF6">
    <property type="entry name" value="TRANSPOSASE"/>
    <property type="match status" value="1"/>
</dbReference>
<dbReference type="Gene3D" id="3.30.420.10">
    <property type="entry name" value="Ribonuclease H-like superfamily/Ribonuclease H"/>
    <property type="match status" value="1"/>
</dbReference>
<accession>A0AA44ZSD1</accession>
<dbReference type="Pfam" id="PF00665">
    <property type="entry name" value="rve"/>
    <property type="match status" value="1"/>
</dbReference>
<dbReference type="SUPFAM" id="SSF53098">
    <property type="entry name" value="Ribonuclease H-like"/>
    <property type="match status" value="1"/>
</dbReference>
<sequence>MTTHVDAQVKALLVARLREQRAAGALTSAEVRRAAAGVGVAERTVWGWLATDPAGLERRPRARYVVTEADRDAYAQWHGNVAAVHRDLHAGRAGAPSLRRLQEAFTRDLTPAERAAVVDGVEGRRRHEVYLRWAPNRRNALWEGDHTELPVQVLAPRAQRPRKPWATLFIDGFSRLIMGWALSLYPTSAVVLAALRQGMVLDAARGPFGGLPEALRPDRGLEFMATAMARSCAALGIDLLPTPPYTPHRKGKVERVNRTLDQEFLSGLPFYTHGPRGADGRLFGPDADPMSLELFSHHFADWITEYNLRRVHSELAGQTPLGRWQEDATPLREVPGEQLRWMLMADVERTINKDGVHFERVRFIAPELNGLVGERVGVRYTPHDLRQIEIFRGDTWLCTAYPQDELTAEQRAAVLARRHADAAELGRRQRRASRRARARLAPLTAPGPGEDTTVVTAEQDRQEQRERHHRRDDDGREMRRLGRTDLLGLHRDFEYWNPPRDPTPAAAPEAGPAAAPEAGPARGAADKPGEDKAGADLGGTVEDGKG</sequence>
<dbReference type="InterPro" id="IPR001584">
    <property type="entry name" value="Integrase_cat-core"/>
</dbReference>
<dbReference type="PROSITE" id="PS50994">
    <property type="entry name" value="INTEGRASE"/>
    <property type="match status" value="1"/>
</dbReference>
<dbReference type="EMBL" id="PHUJ01000002">
    <property type="protein sequence ID" value="PKB41192.1"/>
    <property type="molecule type" value="Genomic_DNA"/>
</dbReference>
<dbReference type="GO" id="GO:0003676">
    <property type="term" value="F:nucleic acid binding"/>
    <property type="evidence" value="ECO:0007669"/>
    <property type="project" value="InterPro"/>
</dbReference>
<comment type="caution">
    <text evidence="3">The sequence shown here is derived from an EMBL/GenBank/DDBJ whole genome shotgun (WGS) entry which is preliminary data.</text>
</comment>
<dbReference type="InterPro" id="IPR036397">
    <property type="entry name" value="RNaseH_sf"/>
</dbReference>
<dbReference type="RefSeq" id="WP_100877259.1">
    <property type="nucleotide sequence ID" value="NZ_JBICSI010000009.1"/>
</dbReference>
<feature type="domain" description="Integrase catalytic" evidence="2">
    <location>
        <begin position="131"/>
        <end position="328"/>
    </location>
</feature>
<dbReference type="InterPro" id="IPR012337">
    <property type="entry name" value="RNaseH-like_sf"/>
</dbReference>
<protein>
    <submittedName>
        <fullName evidence="3">Transposase</fullName>
    </submittedName>
</protein>
<feature type="compositionally biased region" description="Basic residues" evidence="1">
    <location>
        <begin position="428"/>
        <end position="438"/>
    </location>
</feature>
<dbReference type="Pfam" id="PF09299">
    <property type="entry name" value="Mu-transpos_C"/>
    <property type="match status" value="1"/>
</dbReference>
<proteinExistence type="predicted"/>
<feature type="compositionally biased region" description="Basic and acidic residues" evidence="1">
    <location>
        <begin position="524"/>
        <end position="534"/>
    </location>
</feature>
<dbReference type="SUPFAM" id="SSF50610">
    <property type="entry name" value="mu transposase, C-terminal domain"/>
    <property type="match status" value="1"/>
</dbReference>
<feature type="compositionally biased region" description="Low complexity" evidence="1">
    <location>
        <begin position="439"/>
        <end position="449"/>
    </location>
</feature>